<evidence type="ECO:0000256" key="1">
    <source>
        <dbReference type="SAM" id="MobiDB-lite"/>
    </source>
</evidence>
<evidence type="ECO:0000256" key="2">
    <source>
        <dbReference type="SAM" id="SignalP"/>
    </source>
</evidence>
<protein>
    <recommendedName>
        <fullName evidence="5">Small secreted domain DUF320</fullName>
    </recommendedName>
</protein>
<feature type="region of interest" description="Disordered" evidence="1">
    <location>
        <begin position="254"/>
        <end position="305"/>
    </location>
</feature>
<feature type="region of interest" description="Disordered" evidence="1">
    <location>
        <begin position="204"/>
        <end position="234"/>
    </location>
</feature>
<proteinExistence type="predicted"/>
<name>A0A368VTZ9_9ACTN</name>
<dbReference type="Proteomes" id="UP000253495">
    <property type="component" value="Unassembled WGS sequence"/>
</dbReference>
<sequence>MRPWTTRTLNAAVVAAGFATATTGTASAADTANPGLPDLSQVPDDLGITAPLHTCQTPAGTLQKQTMGSCADVTLKAEAPNPVKKVGADIATTARGTAGEMLSERSSLPSVQPGPVLGHVAKAKARVEQLVDSRPTVGVEAETTSAGRSNERGKHAKLLEAEVGPRHPGHEGVSAADTAVDLTAAQGGSIEPLKPVGAVVSKALQSAPSPSADGRANLPKTLQDAPPQASDSRANLPRIGEILPAHKHTPALAALDNGLTGVTSRADTTDRGGETLPGTGTPVGTPSDALPIVGSVPNPGSALGL</sequence>
<comment type="caution">
    <text evidence="3">The sequence shown here is derived from an EMBL/GenBank/DDBJ whole genome shotgun (WGS) entry which is preliminary data.</text>
</comment>
<keyword evidence="2" id="KW-0732">Signal</keyword>
<organism evidence="3 4">
    <name type="scientific">Halopolyspora algeriensis</name>
    <dbReference type="NCBI Taxonomy" id="1500506"/>
    <lineage>
        <taxon>Bacteria</taxon>
        <taxon>Bacillati</taxon>
        <taxon>Actinomycetota</taxon>
        <taxon>Actinomycetes</taxon>
        <taxon>Actinomycetes incertae sedis</taxon>
        <taxon>Halopolyspora</taxon>
    </lineage>
</organism>
<feature type="signal peptide" evidence="2">
    <location>
        <begin position="1"/>
        <end position="28"/>
    </location>
</feature>
<dbReference type="OrthoDB" id="3670782at2"/>
<reference evidence="3 4" key="1">
    <citation type="submission" date="2018-07" db="EMBL/GenBank/DDBJ databases">
        <title>Genomic Encyclopedia of Type Strains, Phase III (KMG-III): the genomes of soil and plant-associated and newly described type strains.</title>
        <authorList>
            <person name="Whitman W."/>
        </authorList>
    </citation>
    <scope>NUCLEOTIDE SEQUENCE [LARGE SCALE GENOMIC DNA]</scope>
    <source>
        <strain evidence="3 4">CECT 8575</strain>
    </source>
</reference>
<accession>A0A368VTZ9</accession>
<evidence type="ECO:0008006" key="5">
    <source>
        <dbReference type="Google" id="ProtNLM"/>
    </source>
</evidence>
<keyword evidence="4" id="KW-1185">Reference proteome</keyword>
<feature type="chain" id="PRO_5016893241" description="Small secreted domain DUF320" evidence="2">
    <location>
        <begin position="29"/>
        <end position="305"/>
    </location>
</feature>
<dbReference type="RefSeq" id="WP_114452393.1">
    <property type="nucleotide sequence ID" value="NZ_QPJC01000003.1"/>
</dbReference>
<feature type="region of interest" description="Disordered" evidence="1">
    <location>
        <begin position="134"/>
        <end position="154"/>
    </location>
</feature>
<evidence type="ECO:0000313" key="3">
    <source>
        <dbReference type="EMBL" id="RCW45291.1"/>
    </source>
</evidence>
<feature type="compositionally biased region" description="Low complexity" evidence="1">
    <location>
        <begin position="274"/>
        <end position="286"/>
    </location>
</feature>
<gene>
    <name evidence="3" type="ORF">DFQ14_103260</name>
</gene>
<dbReference type="AlphaFoldDB" id="A0A368VTZ9"/>
<evidence type="ECO:0000313" key="4">
    <source>
        <dbReference type="Proteomes" id="UP000253495"/>
    </source>
</evidence>
<dbReference type="EMBL" id="QPJC01000003">
    <property type="protein sequence ID" value="RCW45291.1"/>
    <property type="molecule type" value="Genomic_DNA"/>
</dbReference>